<comment type="similarity">
    <text evidence="1">Belongs to the LysR transcriptional regulatory family.</text>
</comment>
<dbReference type="InterPro" id="IPR000847">
    <property type="entry name" value="LysR_HTH_N"/>
</dbReference>
<dbReference type="PANTHER" id="PTHR30537:SF5">
    <property type="entry name" value="HTH-TYPE TRANSCRIPTIONAL ACTIVATOR TTDR-RELATED"/>
    <property type="match status" value="1"/>
</dbReference>
<keyword evidence="8" id="KW-1185">Reference proteome</keyword>
<dbReference type="InterPro" id="IPR036390">
    <property type="entry name" value="WH_DNA-bd_sf"/>
</dbReference>
<dbReference type="Gene3D" id="1.10.10.10">
    <property type="entry name" value="Winged helix-like DNA-binding domain superfamily/Winged helix DNA-binding domain"/>
    <property type="match status" value="1"/>
</dbReference>
<proteinExistence type="inferred from homology"/>
<keyword evidence="2" id="KW-0805">Transcription regulation</keyword>
<evidence type="ECO:0000256" key="2">
    <source>
        <dbReference type="ARBA" id="ARBA00023015"/>
    </source>
</evidence>
<dbReference type="PANTHER" id="PTHR30537">
    <property type="entry name" value="HTH-TYPE TRANSCRIPTIONAL REGULATOR"/>
    <property type="match status" value="1"/>
</dbReference>
<protein>
    <submittedName>
        <fullName evidence="7">LysR family transcriptional regulator</fullName>
    </submittedName>
</protein>
<evidence type="ECO:0000256" key="3">
    <source>
        <dbReference type="ARBA" id="ARBA00023125"/>
    </source>
</evidence>
<dbReference type="EMBL" id="BAQP01000263">
    <property type="protein sequence ID" value="GBQ28433.1"/>
    <property type="molecule type" value="Genomic_DNA"/>
</dbReference>
<dbReference type="PROSITE" id="PS50931">
    <property type="entry name" value="HTH_LYSR"/>
    <property type="match status" value="1"/>
</dbReference>
<evidence type="ECO:0000259" key="6">
    <source>
        <dbReference type="PROSITE" id="PS50931"/>
    </source>
</evidence>
<reference evidence="7" key="1">
    <citation type="submission" date="2013-04" db="EMBL/GenBank/DDBJ databases">
        <title>The genome sequencing project of 58 acetic acid bacteria.</title>
        <authorList>
            <person name="Okamoto-Kainuma A."/>
            <person name="Ishikawa M."/>
            <person name="Umino S."/>
            <person name="Koizumi Y."/>
            <person name="Shiwa Y."/>
            <person name="Yoshikawa H."/>
            <person name="Matsutani M."/>
            <person name="Matsushita K."/>
        </authorList>
    </citation>
    <scope>NUCLEOTIDE SEQUENCE</scope>
    <source>
        <strain evidence="7">DSM 12717</strain>
    </source>
</reference>
<evidence type="ECO:0000256" key="1">
    <source>
        <dbReference type="ARBA" id="ARBA00009437"/>
    </source>
</evidence>
<dbReference type="CDD" id="cd08422">
    <property type="entry name" value="PBP2_CrgA_like"/>
    <property type="match status" value="1"/>
</dbReference>
<dbReference type="InterPro" id="IPR036388">
    <property type="entry name" value="WH-like_DNA-bd_sf"/>
</dbReference>
<evidence type="ECO:0000256" key="4">
    <source>
        <dbReference type="ARBA" id="ARBA00023163"/>
    </source>
</evidence>
<evidence type="ECO:0000256" key="5">
    <source>
        <dbReference type="SAM" id="MobiDB-lite"/>
    </source>
</evidence>
<dbReference type="InterPro" id="IPR058163">
    <property type="entry name" value="LysR-type_TF_proteobact-type"/>
</dbReference>
<evidence type="ECO:0000313" key="8">
    <source>
        <dbReference type="Proteomes" id="UP001060895"/>
    </source>
</evidence>
<name>A0ABQ0PA11_9PROT</name>
<dbReference type="InterPro" id="IPR005119">
    <property type="entry name" value="LysR_subst-bd"/>
</dbReference>
<feature type="domain" description="HTH lysR-type" evidence="6">
    <location>
        <begin position="1"/>
        <end position="20"/>
    </location>
</feature>
<dbReference type="Pfam" id="PF03466">
    <property type="entry name" value="LysR_substrate"/>
    <property type="match status" value="1"/>
</dbReference>
<gene>
    <name evidence="7" type="ORF">AA12717_2952</name>
</gene>
<organism evidence="7 8">
    <name type="scientific">Gluconacetobacter sacchari DSM 12717</name>
    <dbReference type="NCBI Taxonomy" id="1307940"/>
    <lineage>
        <taxon>Bacteria</taxon>
        <taxon>Pseudomonadati</taxon>
        <taxon>Pseudomonadota</taxon>
        <taxon>Alphaproteobacteria</taxon>
        <taxon>Acetobacterales</taxon>
        <taxon>Acetobacteraceae</taxon>
        <taxon>Gluconacetobacter</taxon>
    </lineage>
</organism>
<dbReference type="SUPFAM" id="SSF46785">
    <property type="entry name" value="Winged helix' DNA-binding domain"/>
    <property type="match status" value="1"/>
</dbReference>
<comment type="caution">
    <text evidence="7">The sequence shown here is derived from an EMBL/GenBank/DDBJ whole genome shotgun (WGS) entry which is preliminary data.</text>
</comment>
<keyword evidence="3" id="KW-0238">DNA-binding</keyword>
<feature type="region of interest" description="Disordered" evidence="5">
    <location>
        <begin position="201"/>
        <end position="225"/>
    </location>
</feature>
<dbReference type="SUPFAM" id="SSF53850">
    <property type="entry name" value="Periplasmic binding protein-like II"/>
    <property type="match status" value="1"/>
</dbReference>
<sequence>MEEALDISLLSRTTRRVTLTEEGARYYASVVQILRFVDQAGDEARSTRGAAAGTVRISCTAALGTRHISRLIFAFQDRHPEITVDLSLTDERIDLVRDGMDIAIRLGPLADSSMKLHAIGASRRVLVGSTDYLLRHGKPATPEALANLEGIRMLNIAGSDSLALRRADGRTSIVPFGGRLRVDHGLAARALDVASAPRTCGSSTTSWTMASSKSSCRTTNSPPCP</sequence>
<accession>A0ABQ0PA11</accession>
<dbReference type="Proteomes" id="UP001060895">
    <property type="component" value="Unassembled WGS sequence"/>
</dbReference>
<keyword evidence="4" id="KW-0804">Transcription</keyword>
<dbReference type="Gene3D" id="3.40.190.290">
    <property type="match status" value="1"/>
</dbReference>
<evidence type="ECO:0000313" key="7">
    <source>
        <dbReference type="EMBL" id="GBQ28433.1"/>
    </source>
</evidence>